<keyword evidence="8" id="KW-0067">ATP-binding</keyword>
<evidence type="ECO:0000256" key="4">
    <source>
        <dbReference type="ARBA" id="ARBA00034617"/>
    </source>
</evidence>
<keyword evidence="2" id="KW-0238">DNA-binding</keyword>
<gene>
    <name evidence="8" type="ORF">MGAL_10B089375</name>
</gene>
<comment type="catalytic activity">
    <reaction evidence="4">
        <text>Couples ATP hydrolysis with the unwinding of duplex DNA by translocating in the 3'-5' direction.</text>
        <dbReference type="EC" id="5.6.2.4"/>
    </reaction>
</comment>
<dbReference type="InterPro" id="IPR027417">
    <property type="entry name" value="P-loop_NTPase"/>
</dbReference>
<keyword evidence="9" id="KW-1185">Reference proteome</keyword>
<keyword evidence="8" id="KW-0378">Hydrolase</keyword>
<dbReference type="PROSITE" id="PS51194">
    <property type="entry name" value="HELICASE_CTER"/>
    <property type="match status" value="1"/>
</dbReference>
<dbReference type="GO" id="GO:0016787">
    <property type="term" value="F:hydrolase activity"/>
    <property type="evidence" value="ECO:0007669"/>
    <property type="project" value="UniProtKB-KW"/>
</dbReference>
<dbReference type="Pfam" id="PF00271">
    <property type="entry name" value="Helicase_C"/>
    <property type="match status" value="1"/>
</dbReference>
<evidence type="ECO:0000256" key="2">
    <source>
        <dbReference type="ARBA" id="ARBA00023125"/>
    </source>
</evidence>
<evidence type="ECO:0000259" key="7">
    <source>
        <dbReference type="PROSITE" id="PS51194"/>
    </source>
</evidence>
<dbReference type="PANTHER" id="PTHR13710">
    <property type="entry name" value="DNA HELICASE RECQ FAMILY MEMBER"/>
    <property type="match status" value="1"/>
</dbReference>
<dbReference type="AlphaFoldDB" id="A0A8B6DM90"/>
<dbReference type="Proteomes" id="UP000596742">
    <property type="component" value="Unassembled WGS sequence"/>
</dbReference>
<evidence type="ECO:0000256" key="6">
    <source>
        <dbReference type="ARBA" id="ARBA00044566"/>
    </source>
</evidence>
<comment type="similarity">
    <text evidence="1">Belongs to the helicase family. RecQ subfamily.</text>
</comment>
<keyword evidence="8" id="KW-0347">Helicase</keyword>
<proteinExistence type="inferred from homology"/>
<reference evidence="8" key="1">
    <citation type="submission" date="2018-11" db="EMBL/GenBank/DDBJ databases">
        <authorList>
            <person name="Alioto T."/>
            <person name="Alioto T."/>
        </authorList>
    </citation>
    <scope>NUCLEOTIDE SEQUENCE</scope>
</reference>
<dbReference type="Gene3D" id="3.40.50.300">
    <property type="entry name" value="P-loop containing nucleotide triphosphate hydrolases"/>
    <property type="match status" value="1"/>
</dbReference>
<feature type="domain" description="Helicase C-terminal" evidence="7">
    <location>
        <begin position="1"/>
        <end position="65"/>
    </location>
</feature>
<keyword evidence="3" id="KW-0413">Isomerase</keyword>
<dbReference type="InterPro" id="IPR001650">
    <property type="entry name" value="Helicase_C-like"/>
</dbReference>
<dbReference type="GO" id="GO:0003677">
    <property type="term" value="F:DNA binding"/>
    <property type="evidence" value="ECO:0007669"/>
    <property type="project" value="UniProtKB-KW"/>
</dbReference>
<sequence length="65" mass="7385">MFHHSTPEKNKKIVIENMRKVNSLTRVIIATTAFGMGVDIPDVRFIIHWGASRSLRGFMQESGRA</sequence>
<evidence type="ECO:0000256" key="1">
    <source>
        <dbReference type="ARBA" id="ARBA00005446"/>
    </source>
</evidence>
<dbReference type="GO" id="GO:0009378">
    <property type="term" value="F:four-way junction helicase activity"/>
    <property type="evidence" value="ECO:0007669"/>
    <property type="project" value="TreeGrafter"/>
</dbReference>
<dbReference type="EMBL" id="UYJE01003668">
    <property type="protein sequence ID" value="VDI21325.1"/>
    <property type="molecule type" value="Genomic_DNA"/>
</dbReference>
<keyword evidence="8" id="KW-0547">Nucleotide-binding</keyword>
<dbReference type="GO" id="GO:0043138">
    <property type="term" value="F:3'-5' DNA helicase activity"/>
    <property type="evidence" value="ECO:0007669"/>
    <property type="project" value="UniProtKB-EC"/>
</dbReference>
<name>A0A8B6DM90_MYTGA</name>
<dbReference type="SUPFAM" id="SSF52540">
    <property type="entry name" value="P-loop containing nucleoside triphosphate hydrolases"/>
    <property type="match status" value="1"/>
</dbReference>
<dbReference type="PANTHER" id="PTHR13710:SF105">
    <property type="entry name" value="ATP-DEPENDENT DNA HELICASE Q1"/>
    <property type="match status" value="1"/>
</dbReference>
<evidence type="ECO:0000313" key="9">
    <source>
        <dbReference type="Proteomes" id="UP000596742"/>
    </source>
</evidence>
<dbReference type="GO" id="GO:0005694">
    <property type="term" value="C:chromosome"/>
    <property type="evidence" value="ECO:0007669"/>
    <property type="project" value="TreeGrafter"/>
</dbReference>
<evidence type="ECO:0000256" key="5">
    <source>
        <dbReference type="ARBA" id="ARBA00034808"/>
    </source>
</evidence>
<dbReference type="EC" id="5.6.2.4" evidence="5"/>
<accession>A0A8B6DM90</accession>
<evidence type="ECO:0000313" key="8">
    <source>
        <dbReference type="EMBL" id="VDI21325.1"/>
    </source>
</evidence>
<comment type="caution">
    <text evidence="8">The sequence shown here is derived from an EMBL/GenBank/DDBJ whole genome shotgun (WGS) entry which is preliminary data.</text>
</comment>
<evidence type="ECO:0000256" key="3">
    <source>
        <dbReference type="ARBA" id="ARBA00023235"/>
    </source>
</evidence>
<dbReference type="OrthoDB" id="10040197at2759"/>
<organism evidence="8 9">
    <name type="scientific">Mytilus galloprovincialis</name>
    <name type="common">Mediterranean mussel</name>
    <dbReference type="NCBI Taxonomy" id="29158"/>
    <lineage>
        <taxon>Eukaryota</taxon>
        <taxon>Metazoa</taxon>
        <taxon>Spiralia</taxon>
        <taxon>Lophotrochozoa</taxon>
        <taxon>Mollusca</taxon>
        <taxon>Bivalvia</taxon>
        <taxon>Autobranchia</taxon>
        <taxon>Pteriomorphia</taxon>
        <taxon>Mytilida</taxon>
        <taxon>Mytiloidea</taxon>
        <taxon>Mytilidae</taxon>
        <taxon>Mytilinae</taxon>
        <taxon>Mytilus</taxon>
    </lineage>
</organism>
<dbReference type="GO" id="GO:0005737">
    <property type="term" value="C:cytoplasm"/>
    <property type="evidence" value="ECO:0007669"/>
    <property type="project" value="TreeGrafter"/>
</dbReference>
<feature type="non-terminal residue" evidence="8">
    <location>
        <position position="65"/>
    </location>
</feature>
<dbReference type="GO" id="GO:0000724">
    <property type="term" value="P:double-strand break repair via homologous recombination"/>
    <property type="evidence" value="ECO:0007669"/>
    <property type="project" value="TreeGrafter"/>
</dbReference>
<protein>
    <recommendedName>
        <fullName evidence="5">DNA 3'-5' helicase</fullName>
        <ecNumber evidence="5">5.6.2.4</ecNumber>
    </recommendedName>
    <alternativeName>
        <fullName evidence="6">DNA 3'-5' helicase Q1</fullName>
    </alternativeName>
</protein>